<dbReference type="GO" id="GO:0044284">
    <property type="term" value="C:mitochondrial crista junction"/>
    <property type="evidence" value="ECO:0007669"/>
    <property type="project" value="TreeGrafter"/>
</dbReference>
<dbReference type="Proteomes" id="UP000033140">
    <property type="component" value="Unassembled WGS sequence"/>
</dbReference>
<evidence type="ECO:0000256" key="1">
    <source>
        <dbReference type="RuleBase" id="RU363021"/>
    </source>
</evidence>
<dbReference type="AlphaFoldDB" id="A0A0E9NIP5"/>
<dbReference type="OMA" id="KWIGVEH"/>
<dbReference type="GO" id="GO:0061617">
    <property type="term" value="C:MICOS complex"/>
    <property type="evidence" value="ECO:0007669"/>
    <property type="project" value="UniProtKB-UniRule"/>
</dbReference>
<reference evidence="2 3" key="1">
    <citation type="journal article" date="2011" name="J. Gen. Appl. Microbiol.">
        <title>Draft genome sequencing of the enigmatic yeast Saitoella complicata.</title>
        <authorList>
            <person name="Nishida H."/>
            <person name="Hamamoto M."/>
            <person name="Sugiyama J."/>
        </authorList>
    </citation>
    <scope>NUCLEOTIDE SEQUENCE [LARGE SCALE GENOMIC DNA]</scope>
    <source>
        <strain evidence="2 3">NRRL Y-17804</strain>
    </source>
</reference>
<reference evidence="2 3" key="2">
    <citation type="journal article" date="2014" name="J. Gen. Appl. Microbiol.">
        <title>The early diverging ascomycetous budding yeast Saitoella complicata has three histone deacetylases belonging to the Clr6, Hos2, and Rpd3 lineages.</title>
        <authorList>
            <person name="Nishida H."/>
            <person name="Matsumoto T."/>
            <person name="Kondo S."/>
            <person name="Hamamoto M."/>
            <person name="Yoshikawa H."/>
        </authorList>
    </citation>
    <scope>NUCLEOTIDE SEQUENCE [LARGE SCALE GENOMIC DNA]</scope>
    <source>
        <strain evidence="2 3">NRRL Y-17804</strain>
    </source>
</reference>
<dbReference type="RefSeq" id="XP_019021167.1">
    <property type="nucleotide sequence ID" value="XM_019165219.1"/>
</dbReference>
<gene>
    <name evidence="2" type="ORF">G7K_3885-t1</name>
</gene>
<reference evidence="2 3" key="3">
    <citation type="journal article" date="2015" name="Genome Announc.">
        <title>Draft Genome Sequence of the Archiascomycetous Yeast Saitoella complicata.</title>
        <authorList>
            <person name="Yamauchi K."/>
            <person name="Kondo S."/>
            <person name="Hamamoto M."/>
            <person name="Takahashi Y."/>
            <person name="Ogura Y."/>
            <person name="Hayashi T."/>
            <person name="Nishida H."/>
        </authorList>
    </citation>
    <scope>NUCLEOTIDE SEQUENCE [LARGE SCALE GENOMIC DNA]</scope>
    <source>
        <strain evidence="2 3">NRRL Y-17804</strain>
    </source>
</reference>
<keyword evidence="1" id="KW-0472">Membrane</keyword>
<dbReference type="InterPro" id="IPR019166">
    <property type="entry name" value="MIC26/MIC27"/>
</dbReference>
<dbReference type="PANTHER" id="PTHR28268">
    <property type="entry name" value="MICOS SUBUNIT MIC26"/>
    <property type="match status" value="1"/>
</dbReference>
<dbReference type="PANTHER" id="PTHR28268:SF1">
    <property type="entry name" value="MICOS SUBUNIT MIC26"/>
    <property type="match status" value="1"/>
</dbReference>
<comment type="subcellular location">
    <subcellularLocation>
        <location evidence="1">Mitochondrion inner membrane</location>
    </subcellularLocation>
</comment>
<comment type="function">
    <text evidence="1">Component of the MICOS complex, a large protein complex of the mitochondrial inner membrane that plays crucial roles in the maintenance of crista junctions, inner membrane architecture, and formation of contact sites to the outer membrane.</text>
</comment>
<keyword evidence="1" id="KW-0999">Mitochondrion inner membrane</keyword>
<keyword evidence="1" id="KW-0496">Mitochondrion</keyword>
<proteinExistence type="predicted"/>
<dbReference type="OrthoDB" id="2399148at2759"/>
<sequence length="225" mass="24929">MFRSLKYLTATGVAAVGGASLLTSNPVHAEATPSPSDRLGPYKKPIYDTPVTTTTLESIPPSPLEVHIRLARQKVSEEYFAARAHLHSAVNSWIGYEKAVESTLREVAPRNEELLPGAIYVVVSGMAGSIVARNRIWPLRMFTSALFLVGGAHYFLPETAKNVSELAWRYEQRTVPQVAKVHAEVREKVETAIHNVEEGVERAEKVVTEGVEKGREYAKEHLEQK</sequence>
<dbReference type="InterPro" id="IPR033181">
    <property type="entry name" value="Mic26_fungi"/>
</dbReference>
<accession>A0A0E9NIP5</accession>
<dbReference type="STRING" id="698492.A0A0E9NIP5"/>
<dbReference type="EMBL" id="BACD03000025">
    <property type="protein sequence ID" value="GAO49742.1"/>
    <property type="molecule type" value="Genomic_DNA"/>
</dbReference>
<dbReference type="Pfam" id="PF09769">
    <property type="entry name" value="ApoO"/>
    <property type="match status" value="1"/>
</dbReference>
<protein>
    <recommendedName>
        <fullName evidence="1">MICOS complex subunit</fullName>
    </recommendedName>
</protein>
<comment type="caution">
    <text evidence="2">The sequence shown here is derived from an EMBL/GenBank/DDBJ whole genome shotgun (WGS) entry which is preliminary data.</text>
</comment>
<keyword evidence="3" id="KW-1185">Reference proteome</keyword>
<organism evidence="2 3">
    <name type="scientific">Saitoella complicata (strain BCRC 22490 / CBS 7301 / JCM 7358 / NBRC 10748 / NRRL Y-17804)</name>
    <dbReference type="NCBI Taxonomy" id="698492"/>
    <lineage>
        <taxon>Eukaryota</taxon>
        <taxon>Fungi</taxon>
        <taxon>Dikarya</taxon>
        <taxon>Ascomycota</taxon>
        <taxon>Taphrinomycotina</taxon>
        <taxon>Taphrinomycotina incertae sedis</taxon>
        <taxon>Saitoella</taxon>
    </lineage>
</organism>
<evidence type="ECO:0000313" key="3">
    <source>
        <dbReference type="Proteomes" id="UP000033140"/>
    </source>
</evidence>
<evidence type="ECO:0000313" key="2">
    <source>
        <dbReference type="EMBL" id="GAO49742.1"/>
    </source>
</evidence>
<dbReference type="GO" id="GO:0042407">
    <property type="term" value="P:cristae formation"/>
    <property type="evidence" value="ECO:0007669"/>
    <property type="project" value="InterPro"/>
</dbReference>
<name>A0A0E9NIP5_SAICN</name>
<comment type="subunit">
    <text evidence="1">Component of the mitochondrial contact site and cristae organizing system (MICOS) complex.</text>
</comment>